<feature type="transmembrane region" description="Helical" evidence="7">
    <location>
        <begin position="12"/>
        <end position="31"/>
    </location>
</feature>
<evidence type="ECO:0000256" key="5">
    <source>
        <dbReference type="ARBA" id="ARBA00023295"/>
    </source>
</evidence>
<protein>
    <recommendedName>
        <fullName evidence="3">beta-N-acetylhexosaminidase</fullName>
        <ecNumber evidence="3">3.2.1.52</ecNumber>
    </recommendedName>
</protein>
<evidence type="ECO:0000313" key="10">
    <source>
        <dbReference type="Proteomes" id="UP001486565"/>
    </source>
</evidence>
<comment type="similarity">
    <text evidence="2">Belongs to the glycosyl hydrolase 3 family.</text>
</comment>
<dbReference type="Pfam" id="PF00933">
    <property type="entry name" value="Glyco_hydro_3"/>
    <property type="match status" value="1"/>
</dbReference>
<evidence type="ECO:0000256" key="3">
    <source>
        <dbReference type="ARBA" id="ARBA00012663"/>
    </source>
</evidence>
<feature type="compositionally biased region" description="Low complexity" evidence="6">
    <location>
        <begin position="45"/>
        <end position="61"/>
    </location>
</feature>
<dbReference type="InterPro" id="IPR017853">
    <property type="entry name" value="GH"/>
</dbReference>
<proteinExistence type="inferred from homology"/>
<comment type="catalytic activity">
    <reaction evidence="1">
        <text>Hydrolysis of terminal non-reducing N-acetyl-D-hexosamine residues in N-acetyl-beta-D-hexosaminides.</text>
        <dbReference type="EC" id="3.2.1.52"/>
    </reaction>
</comment>
<dbReference type="PROSITE" id="PS00775">
    <property type="entry name" value="GLYCOSYL_HYDROL_F3"/>
    <property type="match status" value="1"/>
</dbReference>
<evidence type="ECO:0000256" key="4">
    <source>
        <dbReference type="ARBA" id="ARBA00022801"/>
    </source>
</evidence>
<keyword evidence="10" id="KW-1185">Reference proteome</keyword>
<keyword evidence="7" id="KW-0812">Transmembrane</keyword>
<sequence>MKRSEKTTIWKRILLIVLIIIALLAIVMVILKLNFFNEIAGNHQNTDNISDSSNQDTTNNNAGPNKNGSKENETDKESNDNSTDLDKEKEREDALVNEILNQMDLHQKVCQMFIVFADSLTGVTNTTVAGDITKNALKEYPVGGVLFQKGNLNSEEQVSSMIQDMQSYSNISLFIASDEEGGRVARVMETLHPYSLDAMLTYKDMGKDKAYENASLIADSIGKYGFNTAFAPVADVWSNPENTVIGDRAYSDDFEQASELVSAAVQGFRDKGMICSLKHFPGHGDTKVDSHYDAAYVTKSLDQLRKEEFLPFKAGIDAGADMVMIGHLIVPDIDEVPATFSHKIVTDILKNELNFKGIVITDALNMQAITNYYDSSSGAIHAVKAGVDILLCPSSLEDSVEALEDAVRKGDILEERIDESVRKILKLKLQKEIISDNDLSDFQ</sequence>
<feature type="region of interest" description="Disordered" evidence="6">
    <location>
        <begin position="45"/>
        <end position="90"/>
    </location>
</feature>
<reference evidence="9 10" key="1">
    <citation type="submission" date="2023-03" db="EMBL/GenBank/DDBJ databases">
        <title>Novel Species.</title>
        <authorList>
            <person name="Ma S."/>
        </authorList>
    </citation>
    <scope>NUCLEOTIDE SEQUENCE [LARGE SCALE GENOMIC DNA]</scope>
    <source>
        <strain evidence="9 10">LIND6LT2</strain>
    </source>
</reference>
<dbReference type="EC" id="3.2.1.52" evidence="3"/>
<dbReference type="GO" id="GO:0016798">
    <property type="term" value="F:hydrolase activity, acting on glycosyl bonds"/>
    <property type="evidence" value="ECO:0007669"/>
    <property type="project" value="UniProtKB-KW"/>
</dbReference>
<dbReference type="RefSeq" id="WP_341878130.1">
    <property type="nucleotide sequence ID" value="NZ_CP121687.1"/>
</dbReference>
<keyword evidence="4 9" id="KW-0378">Hydrolase</keyword>
<evidence type="ECO:0000313" key="9">
    <source>
        <dbReference type="EMBL" id="WZL71166.1"/>
    </source>
</evidence>
<dbReference type="PANTHER" id="PTHR30480:SF13">
    <property type="entry name" value="BETA-HEXOSAMINIDASE"/>
    <property type="match status" value="1"/>
</dbReference>
<keyword evidence="5 9" id="KW-0326">Glycosidase</keyword>
<evidence type="ECO:0000256" key="1">
    <source>
        <dbReference type="ARBA" id="ARBA00001231"/>
    </source>
</evidence>
<dbReference type="EMBL" id="CP121687">
    <property type="protein sequence ID" value="WZL71166.1"/>
    <property type="molecule type" value="Genomic_DNA"/>
</dbReference>
<evidence type="ECO:0000256" key="7">
    <source>
        <dbReference type="SAM" id="Phobius"/>
    </source>
</evidence>
<dbReference type="Proteomes" id="UP001486565">
    <property type="component" value="Chromosome"/>
</dbReference>
<evidence type="ECO:0000256" key="6">
    <source>
        <dbReference type="SAM" id="MobiDB-lite"/>
    </source>
</evidence>
<keyword evidence="7" id="KW-1133">Transmembrane helix</keyword>
<feature type="compositionally biased region" description="Basic and acidic residues" evidence="6">
    <location>
        <begin position="68"/>
        <end position="90"/>
    </location>
</feature>
<name>A0ABZ2Y738_9FIRM</name>
<evidence type="ECO:0000259" key="8">
    <source>
        <dbReference type="Pfam" id="PF00933"/>
    </source>
</evidence>
<dbReference type="PANTHER" id="PTHR30480">
    <property type="entry name" value="BETA-HEXOSAMINIDASE-RELATED"/>
    <property type="match status" value="1"/>
</dbReference>
<dbReference type="InterPro" id="IPR019800">
    <property type="entry name" value="Glyco_hydro_3_AS"/>
</dbReference>
<organism evidence="9 10">
    <name type="scientific">Defluviitalea saccharophila</name>
    <dbReference type="NCBI Taxonomy" id="879970"/>
    <lineage>
        <taxon>Bacteria</taxon>
        <taxon>Bacillati</taxon>
        <taxon>Bacillota</taxon>
        <taxon>Clostridia</taxon>
        <taxon>Lachnospirales</taxon>
        <taxon>Defluviitaleaceae</taxon>
        <taxon>Defluviitalea</taxon>
    </lineage>
</organism>
<feature type="domain" description="Glycoside hydrolase family 3 N-terminal" evidence="8">
    <location>
        <begin position="108"/>
        <end position="427"/>
    </location>
</feature>
<dbReference type="InterPro" id="IPR001764">
    <property type="entry name" value="Glyco_hydro_3_N"/>
</dbReference>
<dbReference type="InterPro" id="IPR036962">
    <property type="entry name" value="Glyco_hydro_3_N_sf"/>
</dbReference>
<keyword evidence="7" id="KW-0472">Membrane</keyword>
<gene>
    <name evidence="9" type="ORF">QBE51_06515</name>
</gene>
<dbReference type="Gene3D" id="3.20.20.300">
    <property type="entry name" value="Glycoside hydrolase, family 3, N-terminal domain"/>
    <property type="match status" value="1"/>
</dbReference>
<evidence type="ECO:0000256" key="2">
    <source>
        <dbReference type="ARBA" id="ARBA00005336"/>
    </source>
</evidence>
<dbReference type="SUPFAM" id="SSF51445">
    <property type="entry name" value="(Trans)glycosidases"/>
    <property type="match status" value="1"/>
</dbReference>
<accession>A0ABZ2Y738</accession>
<dbReference type="InterPro" id="IPR050226">
    <property type="entry name" value="NagZ_Beta-hexosaminidase"/>
</dbReference>